<dbReference type="GO" id="GO:0005730">
    <property type="term" value="C:nucleolus"/>
    <property type="evidence" value="ECO:0007669"/>
    <property type="project" value="UniProtKB-SubCell"/>
</dbReference>
<feature type="domain" description="Nucleolar complex-associated protein 3 N-terminal" evidence="7">
    <location>
        <begin position="273"/>
        <end position="363"/>
    </location>
</feature>
<evidence type="ECO:0000256" key="5">
    <source>
        <dbReference type="SAM" id="MobiDB-lite"/>
    </source>
</evidence>
<dbReference type="Pfam" id="PF03914">
    <property type="entry name" value="CBF"/>
    <property type="match status" value="1"/>
</dbReference>
<dbReference type="PANTHER" id="PTHR14428">
    <property type="entry name" value="NUCLEOLAR COMPLEX PROTEIN 3"/>
    <property type="match status" value="1"/>
</dbReference>
<keyword evidence="3" id="KW-0175">Coiled coil</keyword>
<feature type="region of interest" description="Disordered" evidence="5">
    <location>
        <begin position="118"/>
        <end position="186"/>
    </location>
</feature>
<feature type="compositionally biased region" description="Basic residues" evidence="5">
    <location>
        <begin position="160"/>
        <end position="169"/>
    </location>
</feature>
<feature type="compositionally biased region" description="Basic and acidic residues" evidence="5">
    <location>
        <begin position="495"/>
        <end position="512"/>
    </location>
</feature>
<reference evidence="8 9" key="1">
    <citation type="journal article" date="2018" name="PLoS Genet.">
        <title>Population sequencing reveals clonal diversity and ancestral inbreeding in the grapevine cultivar Chardonnay.</title>
        <authorList>
            <person name="Roach M.J."/>
            <person name="Johnson D.L."/>
            <person name="Bohlmann J."/>
            <person name="van Vuuren H.J."/>
            <person name="Jones S.J."/>
            <person name="Pretorius I.S."/>
            <person name="Schmidt S.A."/>
            <person name="Borneman A.R."/>
        </authorList>
    </citation>
    <scope>NUCLEOTIDE SEQUENCE [LARGE SCALE GENOMIC DNA]</scope>
    <source>
        <strain evidence="9">cv. Chardonnay</strain>
        <tissue evidence="8">Leaf</tissue>
    </source>
</reference>
<dbReference type="PANTHER" id="PTHR14428:SF5">
    <property type="entry name" value="NUCLEOLAR COMPLEX PROTEIN 3 HOMOLOG"/>
    <property type="match status" value="1"/>
</dbReference>
<proteinExistence type="inferred from homology"/>
<evidence type="ECO:0000313" key="8">
    <source>
        <dbReference type="EMBL" id="RVW22027.1"/>
    </source>
</evidence>
<feature type="compositionally biased region" description="Basic and acidic residues" evidence="5">
    <location>
        <begin position="170"/>
        <end position="181"/>
    </location>
</feature>
<feature type="compositionally biased region" description="Basic and acidic residues" evidence="5">
    <location>
        <begin position="145"/>
        <end position="159"/>
    </location>
</feature>
<dbReference type="Pfam" id="PF07540">
    <property type="entry name" value="NOC3p"/>
    <property type="match status" value="1"/>
</dbReference>
<dbReference type="InterPro" id="IPR016903">
    <property type="entry name" value="Nucleolar_cplx-assoc_3"/>
</dbReference>
<evidence type="ECO:0000256" key="4">
    <source>
        <dbReference type="ARBA" id="ARBA00023242"/>
    </source>
</evidence>
<dbReference type="InterPro" id="IPR011501">
    <property type="entry name" value="Noc3_N"/>
</dbReference>
<protein>
    <submittedName>
        <fullName evidence="8">Nucleolar complex protein 3-like</fullName>
    </submittedName>
</protein>
<dbReference type="InterPro" id="IPR016024">
    <property type="entry name" value="ARM-type_fold"/>
</dbReference>
<feature type="region of interest" description="Disordered" evidence="5">
    <location>
        <begin position="849"/>
        <end position="878"/>
    </location>
</feature>
<evidence type="ECO:0000259" key="7">
    <source>
        <dbReference type="Pfam" id="PF07540"/>
    </source>
</evidence>
<dbReference type="PIRSF" id="PIRSF028977">
    <property type="entry name" value="Nucleolar_complex_p3"/>
    <property type="match status" value="1"/>
</dbReference>
<evidence type="ECO:0000256" key="3">
    <source>
        <dbReference type="ARBA" id="ARBA00023054"/>
    </source>
</evidence>
<evidence type="ECO:0000313" key="9">
    <source>
        <dbReference type="Proteomes" id="UP000288805"/>
    </source>
</evidence>
<evidence type="ECO:0000256" key="2">
    <source>
        <dbReference type="ARBA" id="ARBA00007797"/>
    </source>
</evidence>
<feature type="compositionally biased region" description="Basic and acidic residues" evidence="5">
    <location>
        <begin position="124"/>
        <end position="137"/>
    </location>
</feature>
<gene>
    <name evidence="8" type="primary">noc3l</name>
    <name evidence="8" type="ORF">CK203_105160</name>
</gene>
<accession>A0A438CFN4</accession>
<dbReference type="SUPFAM" id="SSF48371">
    <property type="entry name" value="ARM repeat"/>
    <property type="match status" value="1"/>
</dbReference>
<feature type="domain" description="CCAAT-binding factor" evidence="6">
    <location>
        <begin position="652"/>
        <end position="807"/>
    </location>
</feature>
<dbReference type="EMBL" id="QGNW01002254">
    <property type="protein sequence ID" value="RVW22027.1"/>
    <property type="molecule type" value="Genomic_DNA"/>
</dbReference>
<comment type="caution">
    <text evidence="8">The sequence shown here is derived from an EMBL/GenBank/DDBJ whole genome shotgun (WGS) entry which is preliminary data.</text>
</comment>
<name>A0A438CFN4_VITVI</name>
<feature type="region of interest" description="Disordered" evidence="5">
    <location>
        <begin position="1"/>
        <end position="31"/>
    </location>
</feature>
<organism evidence="8 9">
    <name type="scientific">Vitis vinifera</name>
    <name type="common">Grape</name>
    <dbReference type="NCBI Taxonomy" id="29760"/>
    <lineage>
        <taxon>Eukaryota</taxon>
        <taxon>Viridiplantae</taxon>
        <taxon>Streptophyta</taxon>
        <taxon>Embryophyta</taxon>
        <taxon>Tracheophyta</taxon>
        <taxon>Spermatophyta</taxon>
        <taxon>Magnoliopsida</taxon>
        <taxon>eudicotyledons</taxon>
        <taxon>Gunneridae</taxon>
        <taxon>Pentapetalae</taxon>
        <taxon>rosids</taxon>
        <taxon>Vitales</taxon>
        <taxon>Vitaceae</taxon>
        <taxon>Viteae</taxon>
        <taxon>Vitis</taxon>
    </lineage>
</organism>
<comment type="subcellular location">
    <subcellularLocation>
        <location evidence="1">Nucleus</location>
        <location evidence="1">Nucleolus</location>
    </subcellularLocation>
</comment>
<sequence length="947" mass="105648">MGMMGKERGMGKKKKRQKIILPPDLPPEIPEDEVEVSDEDLQFFDENRDYAGFVSTLDTHSITRHVSRVANVKEDALEALYERRLKKKAAEKQKEESALQVDPVDALPVKTLDGELYYRTAPKKPKDSENAADKYEADGEDGNEGVDKSIVKLTKAERRAKLKKSKKEAKKQGKELDKTEDVQQTPQAAALHQATLVNLPNFPGADIENTSTHIPFNNTLMDKAISTSVSLALTCAAPITCCMLSIHTTEALANGALAEVKQDLTAEETFESKKRKLAELGMALLADPEANIKTLKEMLQISKDDDQAIVKLALLSLLAVFKDIIPGYRIRLPTEKELEMTVSKEVKKKRYYESTLLSTYKAYLQKLMALERQASFQHIVYRCICTLLDAVPHFNFRESLLAAVIKNIGSSDDVVRKLCCATVKSLFTNDGKHGGEATVEAVQLIADHVKAHDCQLHPDSIEVFMYLTFDEDLGRPENPNEDNKVKSKKNKKRKNREESGELQERDKKKNRQELVTKMREEVNADFRAASFAPDVKERRMMQSEALSAVFETYFRILKHSMRQISVSKFQSGEFLYFGNLQKMGSEENGSSLPGASGNHPLLVPCLIGLGKFSHLIDLDFMGDLMNCLRKLACGSSNSDGSCNKLLTVSERLRCCIVAFKVMRNNLEALNVDLQEFFIQLYNLSIEYRPGRDQGEVLAEALKIMLCDDRQHDMQKAAAFIKRLATFSLCFGSAESMAALVTLKHLLQKNVKCRHLLENDAGGCSVLGSIVKYQPYASDPSQSGALASVLWELNLLSKHYHPAVSTMASNVSGMSTGHNQVYLATVSPQQAFADLSLEHESFINPKNIVMKSNHKRKRGSGSSGAASINPTPDAATPIDEDGLRKKLSEHFTILHDIKENERLRGELDRVTLSLQGNFGSKFMGVEKAIYRLVNSPYCMKGGDELSLF</sequence>
<comment type="similarity">
    <text evidence="2">Belongs to the CBF/MAK21 family.</text>
</comment>
<evidence type="ECO:0000256" key="1">
    <source>
        <dbReference type="ARBA" id="ARBA00004604"/>
    </source>
</evidence>
<dbReference type="Proteomes" id="UP000288805">
    <property type="component" value="Unassembled WGS sequence"/>
</dbReference>
<feature type="compositionally biased region" description="Basic and acidic residues" evidence="5">
    <location>
        <begin position="1"/>
        <end position="10"/>
    </location>
</feature>
<feature type="region of interest" description="Disordered" evidence="5">
    <location>
        <begin position="475"/>
        <end position="512"/>
    </location>
</feature>
<keyword evidence="4" id="KW-0539">Nucleus</keyword>
<evidence type="ECO:0000259" key="6">
    <source>
        <dbReference type="Pfam" id="PF03914"/>
    </source>
</evidence>
<dbReference type="AlphaFoldDB" id="A0A438CFN4"/>
<dbReference type="InterPro" id="IPR005612">
    <property type="entry name" value="CCAAT-binding_factor"/>
</dbReference>